<organism evidence="3">
    <name type="scientific">hydrothermal vent metagenome</name>
    <dbReference type="NCBI Taxonomy" id="652676"/>
    <lineage>
        <taxon>unclassified sequences</taxon>
        <taxon>metagenomes</taxon>
        <taxon>ecological metagenomes</taxon>
    </lineage>
</organism>
<dbReference type="EMBL" id="UOFU01000155">
    <property type="protein sequence ID" value="VAW98904.1"/>
    <property type="molecule type" value="Genomic_DNA"/>
</dbReference>
<keyword evidence="1" id="KW-0812">Transmembrane</keyword>
<protein>
    <recommendedName>
        <fullName evidence="2">DUF2062 domain-containing protein</fullName>
    </recommendedName>
</protein>
<dbReference type="PANTHER" id="PTHR40547:SF1">
    <property type="entry name" value="SLL0298 PROTEIN"/>
    <property type="match status" value="1"/>
</dbReference>
<dbReference type="InterPro" id="IPR018639">
    <property type="entry name" value="DUF2062"/>
</dbReference>
<evidence type="ECO:0000259" key="2">
    <source>
        <dbReference type="Pfam" id="PF09835"/>
    </source>
</evidence>
<reference evidence="3" key="1">
    <citation type="submission" date="2018-06" db="EMBL/GenBank/DDBJ databases">
        <authorList>
            <person name="Zhirakovskaya E."/>
        </authorList>
    </citation>
    <scope>NUCLEOTIDE SEQUENCE</scope>
</reference>
<feature type="transmembrane region" description="Helical" evidence="1">
    <location>
        <begin position="93"/>
        <end position="112"/>
    </location>
</feature>
<sequence length="189" mass="21656">MPRRIIKRYLPDPQKIRDHKCLRCLGPLRHDPNILHLNRRSVSGAFAVGLFFAFWPVPFQMLLAAIGAILVRVNLPISVTLVWISNPITIAPLFYFSYLVGTWVLGTPALGVEFEFTAEWVTQELSLVWKPLFLGGLICGIVSAVAGYITIQIIWRQLVKRSWDRRCRRRRAARRQDAADAFEAKVEKE</sequence>
<dbReference type="PANTHER" id="PTHR40547">
    <property type="entry name" value="SLL0298 PROTEIN"/>
    <property type="match status" value="1"/>
</dbReference>
<proteinExistence type="predicted"/>
<feature type="transmembrane region" description="Helical" evidence="1">
    <location>
        <begin position="132"/>
        <end position="155"/>
    </location>
</feature>
<name>A0A3B1AXZ4_9ZZZZ</name>
<gene>
    <name evidence="3" type="ORF">MNBD_GAMMA20-559</name>
</gene>
<feature type="transmembrane region" description="Helical" evidence="1">
    <location>
        <begin position="37"/>
        <end position="55"/>
    </location>
</feature>
<keyword evidence="1" id="KW-1133">Transmembrane helix</keyword>
<dbReference type="Pfam" id="PF09835">
    <property type="entry name" value="DUF2062"/>
    <property type="match status" value="1"/>
</dbReference>
<evidence type="ECO:0000313" key="3">
    <source>
        <dbReference type="EMBL" id="VAW98904.1"/>
    </source>
</evidence>
<dbReference type="AlphaFoldDB" id="A0A3B1AXZ4"/>
<feature type="transmembrane region" description="Helical" evidence="1">
    <location>
        <begin position="61"/>
        <end position="84"/>
    </location>
</feature>
<keyword evidence="1" id="KW-0472">Membrane</keyword>
<accession>A0A3B1AXZ4</accession>
<feature type="domain" description="DUF2062" evidence="2">
    <location>
        <begin position="23"/>
        <end position="163"/>
    </location>
</feature>
<evidence type="ECO:0000256" key="1">
    <source>
        <dbReference type="SAM" id="Phobius"/>
    </source>
</evidence>